<evidence type="ECO:0000256" key="7">
    <source>
        <dbReference type="ARBA" id="ARBA00022840"/>
    </source>
</evidence>
<feature type="transmembrane region" description="Helical" evidence="11">
    <location>
        <begin position="284"/>
        <end position="306"/>
    </location>
</feature>
<dbReference type="InterPro" id="IPR036640">
    <property type="entry name" value="ABC1_TM_sf"/>
</dbReference>
<evidence type="ECO:0000256" key="6">
    <source>
        <dbReference type="ARBA" id="ARBA00022741"/>
    </source>
</evidence>
<keyword evidence="8 11" id="KW-1133">Transmembrane helix</keyword>
<dbReference type="Pfam" id="PF00664">
    <property type="entry name" value="ABC_membrane"/>
    <property type="match status" value="1"/>
</dbReference>
<evidence type="ECO:0000259" key="12">
    <source>
        <dbReference type="PROSITE" id="PS50893"/>
    </source>
</evidence>
<dbReference type="GO" id="GO:0016887">
    <property type="term" value="F:ATP hydrolysis activity"/>
    <property type="evidence" value="ECO:0007669"/>
    <property type="project" value="InterPro"/>
</dbReference>
<dbReference type="SMART" id="SM00382">
    <property type="entry name" value="AAA"/>
    <property type="match status" value="1"/>
</dbReference>
<comment type="similarity">
    <text evidence="10">Belongs to the ABC transporter superfamily. Siderophore-Fe(3+) uptake transporter (SIUT) (TC 3.A.1.21) family.</text>
</comment>
<feature type="domain" description="ABC transporter" evidence="12">
    <location>
        <begin position="343"/>
        <end position="584"/>
    </location>
</feature>
<evidence type="ECO:0000256" key="11">
    <source>
        <dbReference type="SAM" id="Phobius"/>
    </source>
</evidence>
<organism evidence="14 15">
    <name type="scientific">Microbispora rosea</name>
    <dbReference type="NCBI Taxonomy" id="58117"/>
    <lineage>
        <taxon>Bacteria</taxon>
        <taxon>Bacillati</taxon>
        <taxon>Actinomycetota</taxon>
        <taxon>Actinomycetes</taxon>
        <taxon>Streptosporangiales</taxon>
        <taxon>Streptosporangiaceae</taxon>
        <taxon>Microbispora</taxon>
    </lineage>
</organism>
<feature type="transmembrane region" description="Helical" evidence="11">
    <location>
        <begin position="61"/>
        <end position="81"/>
    </location>
</feature>
<dbReference type="PANTHER" id="PTHR43394">
    <property type="entry name" value="ATP-DEPENDENT PERMEASE MDL1, MITOCHONDRIAL"/>
    <property type="match status" value="1"/>
</dbReference>
<dbReference type="InterPro" id="IPR003593">
    <property type="entry name" value="AAA+_ATPase"/>
</dbReference>
<keyword evidence="5 11" id="KW-0812">Transmembrane</keyword>
<keyword evidence="4" id="KW-0997">Cell inner membrane</keyword>
<feature type="transmembrane region" description="Helical" evidence="11">
    <location>
        <begin position="163"/>
        <end position="186"/>
    </location>
</feature>
<evidence type="ECO:0000256" key="8">
    <source>
        <dbReference type="ARBA" id="ARBA00022989"/>
    </source>
</evidence>
<dbReference type="Gene3D" id="1.20.1560.10">
    <property type="entry name" value="ABC transporter type 1, transmembrane domain"/>
    <property type="match status" value="1"/>
</dbReference>
<dbReference type="InterPro" id="IPR011527">
    <property type="entry name" value="ABC1_TM_dom"/>
</dbReference>
<keyword evidence="3" id="KW-1003">Cell membrane</keyword>
<protein>
    <submittedName>
        <fullName evidence="14">ATP-binding cassette, subfamily B</fullName>
    </submittedName>
</protein>
<comment type="subcellular location">
    <subcellularLocation>
        <location evidence="1">Cell inner membrane</location>
        <topology evidence="1">Multi-pass membrane protein</topology>
    </subcellularLocation>
</comment>
<dbReference type="InterPro" id="IPR027417">
    <property type="entry name" value="P-loop_NTPase"/>
</dbReference>
<dbReference type="Pfam" id="PF00005">
    <property type="entry name" value="ABC_tran"/>
    <property type="match status" value="1"/>
</dbReference>
<evidence type="ECO:0000313" key="14">
    <source>
        <dbReference type="EMBL" id="SIQ19712.1"/>
    </source>
</evidence>
<evidence type="ECO:0000256" key="10">
    <source>
        <dbReference type="ARBA" id="ARBA00023455"/>
    </source>
</evidence>
<keyword evidence="15" id="KW-1185">Reference proteome</keyword>
<evidence type="ECO:0000256" key="9">
    <source>
        <dbReference type="ARBA" id="ARBA00023136"/>
    </source>
</evidence>
<feature type="transmembrane region" description="Helical" evidence="11">
    <location>
        <begin position="134"/>
        <end position="157"/>
    </location>
</feature>
<proteinExistence type="inferred from homology"/>
<dbReference type="Gene3D" id="3.40.50.300">
    <property type="entry name" value="P-loop containing nucleotide triphosphate hydrolases"/>
    <property type="match status" value="1"/>
</dbReference>
<evidence type="ECO:0000259" key="13">
    <source>
        <dbReference type="PROSITE" id="PS50929"/>
    </source>
</evidence>
<keyword evidence="7 14" id="KW-0067">ATP-binding</keyword>
<dbReference type="GO" id="GO:0005524">
    <property type="term" value="F:ATP binding"/>
    <property type="evidence" value="ECO:0007669"/>
    <property type="project" value="UniProtKB-KW"/>
</dbReference>
<dbReference type="SUPFAM" id="SSF90123">
    <property type="entry name" value="ABC transporter transmembrane region"/>
    <property type="match status" value="1"/>
</dbReference>
<dbReference type="FunFam" id="3.40.50.300:FF:000221">
    <property type="entry name" value="Multidrug ABC transporter ATP-binding protein"/>
    <property type="match status" value="1"/>
</dbReference>
<dbReference type="SUPFAM" id="SSF52540">
    <property type="entry name" value="P-loop containing nucleoside triphosphate hydrolases"/>
    <property type="match status" value="1"/>
</dbReference>
<dbReference type="EMBL" id="FTNI01000001">
    <property type="protein sequence ID" value="SIQ19712.1"/>
    <property type="molecule type" value="Genomic_DNA"/>
</dbReference>
<dbReference type="STRING" id="58117.SAMN05421833_101109"/>
<feature type="transmembrane region" description="Helical" evidence="11">
    <location>
        <begin position="258"/>
        <end position="278"/>
    </location>
</feature>
<dbReference type="AlphaFoldDB" id="A0A1N6QT76"/>
<dbReference type="PROSITE" id="PS50893">
    <property type="entry name" value="ABC_TRANSPORTER_2"/>
    <property type="match status" value="1"/>
</dbReference>
<name>A0A1N6QT76_9ACTN</name>
<evidence type="ECO:0000313" key="15">
    <source>
        <dbReference type="Proteomes" id="UP000186096"/>
    </source>
</evidence>
<evidence type="ECO:0000256" key="5">
    <source>
        <dbReference type="ARBA" id="ARBA00022692"/>
    </source>
</evidence>
<evidence type="ECO:0000256" key="3">
    <source>
        <dbReference type="ARBA" id="ARBA00022475"/>
    </source>
</evidence>
<dbReference type="InterPro" id="IPR003439">
    <property type="entry name" value="ABC_transporter-like_ATP-bd"/>
</dbReference>
<keyword evidence="9 11" id="KW-0472">Membrane</keyword>
<gene>
    <name evidence="14" type="ORF">SAMN05421833_101109</name>
</gene>
<dbReference type="InterPro" id="IPR039421">
    <property type="entry name" value="Type_1_exporter"/>
</dbReference>
<dbReference type="Proteomes" id="UP000186096">
    <property type="component" value="Unassembled WGS sequence"/>
</dbReference>
<reference evidence="15" key="1">
    <citation type="submission" date="2017-01" db="EMBL/GenBank/DDBJ databases">
        <authorList>
            <person name="Varghese N."/>
            <person name="Submissions S."/>
        </authorList>
    </citation>
    <scope>NUCLEOTIDE SEQUENCE [LARGE SCALE GENOMIC DNA]</scope>
    <source>
        <strain evidence="15">ATCC 12950</strain>
    </source>
</reference>
<keyword evidence="6" id="KW-0547">Nucleotide-binding</keyword>
<dbReference type="GO" id="GO:0015421">
    <property type="term" value="F:ABC-type oligopeptide transporter activity"/>
    <property type="evidence" value="ECO:0007669"/>
    <property type="project" value="TreeGrafter"/>
</dbReference>
<sequence>MRRGDGARSSLRVLLGLLRGNGGLLTGGIVVSLLGAAASLLLPVVVNRLVKEVGGSGGTSLIPHVLLACALLLAVGLLSALQQYLLYRMGEGIVFNARRTLIRSLLRLPIREFDERRSGDLVSRVSNDTTVIRLALTQGVLASAGGIVTMVGALAALLLLDALLFGLTLGIAAVFAILTTGMSLGVKKVSRELQESVGQLTSALSRAIVGIRTIRAGNVTDPEERAIIRTADDARKAGLKVARITALLEPMSLLTMQAAVLMVLGVGGLRVAAGQLAIGDMVSFLMYVFLLIAPLGQIFSALGSLGSSIGAIDRIREITELPSESGDHRVTCTSKGRAGAASVTFRNVTFDYRAAAVNGSSRRGALSDVSFHIDPGQRVALVGPSGAGKTTALSLIVRFYDATSGRILIDGVDIADLPHELVRDRVAYVEQDSPVLPGTIRENLTLIAPKATDADCWGVLDALELGERIRVSTTRLDTPVGEFGATLSGGERQRLAVGRALLARPRLLLLDESTANLDGRTEMLVRRAIASAADNCTLVIVAHRLATVRDADSIIVLDEGRVSAQGSHDDLMKESPLYRELARNQLLVE</sequence>
<dbReference type="PANTHER" id="PTHR43394:SF1">
    <property type="entry name" value="ATP-BINDING CASSETTE SUB-FAMILY B MEMBER 10, MITOCHONDRIAL"/>
    <property type="match status" value="1"/>
</dbReference>
<dbReference type="PROSITE" id="PS00211">
    <property type="entry name" value="ABC_TRANSPORTER_1"/>
    <property type="match status" value="1"/>
</dbReference>
<feature type="domain" description="ABC transmembrane type-1" evidence="13">
    <location>
        <begin position="27"/>
        <end position="307"/>
    </location>
</feature>
<evidence type="ECO:0000256" key="2">
    <source>
        <dbReference type="ARBA" id="ARBA00022448"/>
    </source>
</evidence>
<keyword evidence="2" id="KW-0813">Transport</keyword>
<evidence type="ECO:0000256" key="1">
    <source>
        <dbReference type="ARBA" id="ARBA00004429"/>
    </source>
</evidence>
<dbReference type="CDD" id="cd18551">
    <property type="entry name" value="ABC_6TM_LmrA_like"/>
    <property type="match status" value="1"/>
</dbReference>
<dbReference type="InterPro" id="IPR017871">
    <property type="entry name" value="ABC_transporter-like_CS"/>
</dbReference>
<dbReference type="GO" id="GO:0005886">
    <property type="term" value="C:plasma membrane"/>
    <property type="evidence" value="ECO:0007669"/>
    <property type="project" value="UniProtKB-SubCell"/>
</dbReference>
<dbReference type="PROSITE" id="PS50929">
    <property type="entry name" value="ABC_TM1F"/>
    <property type="match status" value="1"/>
</dbReference>
<accession>A0A1N6QT76</accession>
<feature type="transmembrane region" description="Helical" evidence="11">
    <location>
        <begin position="21"/>
        <end position="41"/>
    </location>
</feature>
<evidence type="ECO:0000256" key="4">
    <source>
        <dbReference type="ARBA" id="ARBA00022519"/>
    </source>
</evidence>